<dbReference type="FunFam" id="3.30.930.10:FF:000130">
    <property type="entry name" value="Phenylalanine--tRNA ligase beta subunit"/>
    <property type="match status" value="1"/>
</dbReference>
<accession>A0A1G7CWV7</accession>
<dbReference type="GO" id="GO:0000049">
    <property type="term" value="F:tRNA binding"/>
    <property type="evidence" value="ECO:0007669"/>
    <property type="project" value="UniProtKB-UniRule"/>
</dbReference>
<dbReference type="SMART" id="SM00874">
    <property type="entry name" value="B5"/>
    <property type="match status" value="1"/>
</dbReference>
<dbReference type="SMART" id="SM00896">
    <property type="entry name" value="FDX-ACB"/>
    <property type="match status" value="1"/>
</dbReference>
<dbReference type="SUPFAM" id="SSF46955">
    <property type="entry name" value="Putative DNA-binding domain"/>
    <property type="match status" value="1"/>
</dbReference>
<dbReference type="InterPro" id="IPR012340">
    <property type="entry name" value="NA-bd_OB-fold"/>
</dbReference>
<feature type="binding site" evidence="15">
    <location>
        <position position="473"/>
    </location>
    <ligand>
        <name>Mg(2+)</name>
        <dbReference type="ChEBI" id="CHEBI:18420"/>
        <note>shared with alpha subunit</note>
    </ligand>
</feature>
<evidence type="ECO:0000256" key="12">
    <source>
        <dbReference type="ARBA" id="ARBA00022917"/>
    </source>
</evidence>
<dbReference type="GO" id="GO:0009328">
    <property type="term" value="C:phenylalanine-tRNA ligase complex"/>
    <property type="evidence" value="ECO:0007669"/>
    <property type="project" value="TreeGrafter"/>
</dbReference>
<dbReference type="PROSITE" id="PS51483">
    <property type="entry name" value="B5"/>
    <property type="match status" value="1"/>
</dbReference>
<dbReference type="InterPro" id="IPR041616">
    <property type="entry name" value="PheRS_beta_core"/>
</dbReference>
<dbReference type="STRING" id="675864.SAMN04489747_3411"/>
<dbReference type="NCBIfam" id="TIGR00472">
    <property type="entry name" value="pheT_bact"/>
    <property type="match status" value="1"/>
</dbReference>
<dbReference type="Gene3D" id="3.30.56.10">
    <property type="match status" value="2"/>
</dbReference>
<keyword evidence="21" id="KW-1185">Reference proteome</keyword>
<dbReference type="InterPro" id="IPR009061">
    <property type="entry name" value="DNA-bd_dom_put_sf"/>
</dbReference>
<gene>
    <name evidence="15" type="primary">pheT</name>
    <name evidence="20" type="ORF">SAMN04489747_3411</name>
</gene>
<dbReference type="HAMAP" id="MF_00283">
    <property type="entry name" value="Phe_tRNA_synth_beta1"/>
    <property type="match status" value="1"/>
</dbReference>
<dbReference type="Pfam" id="PF03483">
    <property type="entry name" value="B3_4"/>
    <property type="match status" value="1"/>
</dbReference>
<dbReference type="GO" id="GO:0004826">
    <property type="term" value="F:phenylalanine-tRNA ligase activity"/>
    <property type="evidence" value="ECO:0007669"/>
    <property type="project" value="UniProtKB-UniRule"/>
</dbReference>
<reference evidence="20 21" key="1">
    <citation type="submission" date="2016-10" db="EMBL/GenBank/DDBJ databases">
        <authorList>
            <person name="de Groot N.N."/>
        </authorList>
    </citation>
    <scope>NUCLEOTIDE SEQUENCE [LARGE SCALE GENOMIC DNA]</scope>
    <source>
        <strain evidence="20 21">MON 2.2</strain>
    </source>
</reference>
<keyword evidence="5 16" id="KW-0820">tRNA-binding</keyword>
<comment type="catalytic activity">
    <reaction evidence="14 15">
        <text>tRNA(Phe) + L-phenylalanine + ATP = L-phenylalanyl-tRNA(Phe) + AMP + diphosphate + H(+)</text>
        <dbReference type="Rhea" id="RHEA:19413"/>
        <dbReference type="Rhea" id="RHEA-COMP:9668"/>
        <dbReference type="Rhea" id="RHEA-COMP:9699"/>
        <dbReference type="ChEBI" id="CHEBI:15378"/>
        <dbReference type="ChEBI" id="CHEBI:30616"/>
        <dbReference type="ChEBI" id="CHEBI:33019"/>
        <dbReference type="ChEBI" id="CHEBI:58095"/>
        <dbReference type="ChEBI" id="CHEBI:78442"/>
        <dbReference type="ChEBI" id="CHEBI:78531"/>
        <dbReference type="ChEBI" id="CHEBI:456215"/>
        <dbReference type="EC" id="6.1.1.20"/>
    </reaction>
</comment>
<evidence type="ECO:0000256" key="8">
    <source>
        <dbReference type="ARBA" id="ARBA00022741"/>
    </source>
</evidence>
<evidence type="ECO:0000256" key="11">
    <source>
        <dbReference type="ARBA" id="ARBA00022884"/>
    </source>
</evidence>
<keyword evidence="7 15" id="KW-0479">Metal-binding</keyword>
<dbReference type="EMBL" id="LT629688">
    <property type="protein sequence ID" value="SDE43944.1"/>
    <property type="molecule type" value="Genomic_DNA"/>
</dbReference>
<dbReference type="CDD" id="cd02796">
    <property type="entry name" value="tRNA_bind_bactPheRS"/>
    <property type="match status" value="1"/>
</dbReference>
<dbReference type="InterPro" id="IPR033714">
    <property type="entry name" value="tRNA_bind_bactPheRS"/>
</dbReference>
<feature type="domain" description="FDX-ACB" evidence="18">
    <location>
        <begin position="739"/>
        <end position="832"/>
    </location>
</feature>
<dbReference type="InterPro" id="IPR005146">
    <property type="entry name" value="B3/B4_tRNA-bd"/>
</dbReference>
<evidence type="ECO:0000259" key="19">
    <source>
        <dbReference type="PROSITE" id="PS51483"/>
    </source>
</evidence>
<evidence type="ECO:0000256" key="9">
    <source>
        <dbReference type="ARBA" id="ARBA00022840"/>
    </source>
</evidence>
<dbReference type="InterPro" id="IPR036690">
    <property type="entry name" value="Fdx_antiC-bd_sf"/>
</dbReference>
<dbReference type="RefSeq" id="WP_090595174.1">
    <property type="nucleotide sequence ID" value="NZ_LT629688.1"/>
</dbReference>
<keyword evidence="4 15" id="KW-0963">Cytoplasm</keyword>
<dbReference type="InterPro" id="IPR020825">
    <property type="entry name" value="Phe-tRNA_synthase-like_B3/B4"/>
</dbReference>
<evidence type="ECO:0000256" key="4">
    <source>
        <dbReference type="ARBA" id="ARBA00022490"/>
    </source>
</evidence>
<dbReference type="InterPro" id="IPR005121">
    <property type="entry name" value="Fdx_antiC-bd"/>
</dbReference>
<feature type="binding site" evidence="15">
    <location>
        <position position="467"/>
    </location>
    <ligand>
        <name>Mg(2+)</name>
        <dbReference type="ChEBI" id="CHEBI:18420"/>
        <note>shared with alpha subunit</note>
    </ligand>
</feature>
<dbReference type="SUPFAM" id="SSF56037">
    <property type="entry name" value="PheT/TilS domain"/>
    <property type="match status" value="1"/>
</dbReference>
<dbReference type="Pfam" id="PF01588">
    <property type="entry name" value="tRNA_bind"/>
    <property type="match status" value="1"/>
</dbReference>
<comment type="subcellular location">
    <subcellularLocation>
        <location evidence="1 15">Cytoplasm</location>
    </subcellularLocation>
</comment>
<dbReference type="GO" id="GO:0006432">
    <property type="term" value="P:phenylalanyl-tRNA aminoacylation"/>
    <property type="evidence" value="ECO:0007669"/>
    <property type="project" value="UniProtKB-UniRule"/>
</dbReference>
<dbReference type="GO" id="GO:0005524">
    <property type="term" value="F:ATP binding"/>
    <property type="evidence" value="ECO:0007669"/>
    <property type="project" value="UniProtKB-UniRule"/>
</dbReference>
<keyword evidence="12 15" id="KW-0648">Protein biosynthesis</keyword>
<name>A0A1G7CWV7_9ACTN</name>
<evidence type="ECO:0000256" key="5">
    <source>
        <dbReference type="ARBA" id="ARBA00022555"/>
    </source>
</evidence>
<proteinExistence type="inferred from homology"/>
<evidence type="ECO:0000256" key="3">
    <source>
        <dbReference type="ARBA" id="ARBA00011209"/>
    </source>
</evidence>
<feature type="binding site" evidence="15">
    <location>
        <position position="477"/>
    </location>
    <ligand>
        <name>Mg(2+)</name>
        <dbReference type="ChEBI" id="CHEBI:18420"/>
        <note>shared with alpha subunit</note>
    </ligand>
</feature>
<dbReference type="InterPro" id="IPR002547">
    <property type="entry name" value="tRNA-bd_dom"/>
</dbReference>
<dbReference type="InterPro" id="IPR045060">
    <property type="entry name" value="Phe-tRNA-ligase_IIc_bsu"/>
</dbReference>
<dbReference type="EC" id="6.1.1.20" evidence="15"/>
<comment type="similarity">
    <text evidence="2 15">Belongs to the phenylalanyl-tRNA synthetase beta subunit family. Type 1 subfamily.</text>
</comment>
<dbReference type="Gene3D" id="2.40.50.140">
    <property type="entry name" value="Nucleic acid-binding proteins"/>
    <property type="match status" value="1"/>
</dbReference>
<evidence type="ECO:0000256" key="6">
    <source>
        <dbReference type="ARBA" id="ARBA00022598"/>
    </source>
</evidence>
<keyword evidence="6 15" id="KW-0436">Ligase</keyword>
<dbReference type="PANTHER" id="PTHR10947">
    <property type="entry name" value="PHENYLALANYL-TRNA SYNTHETASE BETA CHAIN AND LEUCINE-RICH REPEAT-CONTAINING PROTEIN 47"/>
    <property type="match status" value="1"/>
</dbReference>
<keyword evidence="8 15" id="KW-0547">Nucleotide-binding</keyword>
<dbReference type="Pfam" id="PF17759">
    <property type="entry name" value="tRNA_synthFbeta"/>
    <property type="match status" value="1"/>
</dbReference>
<sequence>MRAPLGWLRELAALPDDLDARDLAERLIDLGLEVERVEDAGGDVTGPLVVGRVLEATPEPQKNGKTINWCTVDVGGHNPEGEAGRGIVCGAHNFGAGDLVVVALAGAVLPGDFAIAARKTYGHVSDGMICSAAELGLPGGGDGIIVVGDTDDDGRPLVPGQDAATVLHLRDQVLDIAVTPNLGYCFSLRGLAREAAAAYDVEFVDPVDRPFPGELVEGHPVRIETPRCTAFSALTVSGLDAARPTPRWMQRRLQLAGMRPISLAVDVTNYVMLHTGQPLHGYDQRRLQGAVVVRQAAEGERLTTLDGTVRTLVADDVVIADDSGPIGLAGVMGGQHSELADDTSTLVIEAAHFDALSVARTSRRHRLSSEASRRFERGVDPQAGYAAARLAARLLVELGGGALEPAHTVVGDVPDEPQQRLPVDLPSRVLGVEVPAEQVVALLQRGGTVVVPDGEELLLTPPSWRQDLRDPYDWVEEVGRSVGLETIPPVLPVAPPGRGLTASQRARRAVNAALAATGHVEVLSLPFASEADLDRLRVPAEDPRRRLVRVANPLAETSPYLRTTLLPALLAAVARNASRGTPDLAVHEIGSVFLAREDGGVAPRPSVTRRPSDSELAALDAALPEQPRHLAVVLSGDWLPAGVGRPAVPSGWQHAVAAAEAAAREVGLRLGRRAADTAPWHPGRCAALLVGDEVVGHAGELHPSVCEELGVPARTSAMELDLDRLIELAPPGGEVSPLSAFPVAKVDVAVVVEASVPSAEVEAALLAGGGELVESIRLFDVYTSDALGAGRKSLAYALVLRAPDRTLTDAEALAVRNAAVSEAARRHGAELRT</sequence>
<dbReference type="SMART" id="SM00873">
    <property type="entry name" value="B3_4"/>
    <property type="match status" value="1"/>
</dbReference>
<dbReference type="Gene3D" id="3.50.40.10">
    <property type="entry name" value="Phenylalanyl-trna Synthetase, Chain B, domain 3"/>
    <property type="match status" value="1"/>
</dbReference>
<dbReference type="PROSITE" id="PS51447">
    <property type="entry name" value="FDX_ACB"/>
    <property type="match status" value="1"/>
</dbReference>
<dbReference type="PROSITE" id="PS50886">
    <property type="entry name" value="TRBD"/>
    <property type="match status" value="1"/>
</dbReference>
<protein>
    <recommendedName>
        <fullName evidence="15">Phenylalanine--tRNA ligase beta subunit</fullName>
        <ecNumber evidence="15">6.1.1.20</ecNumber>
    </recommendedName>
    <alternativeName>
        <fullName evidence="15">Phenylalanyl-tRNA synthetase beta subunit</fullName>
        <shortName evidence="15">PheRS</shortName>
    </alternativeName>
</protein>
<evidence type="ECO:0000256" key="14">
    <source>
        <dbReference type="ARBA" id="ARBA00049255"/>
    </source>
</evidence>
<dbReference type="Proteomes" id="UP000198546">
    <property type="component" value="Chromosome i"/>
</dbReference>
<evidence type="ECO:0000256" key="16">
    <source>
        <dbReference type="PROSITE-ProRule" id="PRU00209"/>
    </source>
</evidence>
<keyword evidence="13 15" id="KW-0030">Aminoacyl-tRNA synthetase</keyword>
<feature type="domain" description="TRNA-binding" evidence="17">
    <location>
        <begin position="42"/>
        <end position="158"/>
    </location>
</feature>
<dbReference type="AlphaFoldDB" id="A0A1G7CWV7"/>
<dbReference type="GO" id="GO:0000287">
    <property type="term" value="F:magnesium ion binding"/>
    <property type="evidence" value="ECO:0007669"/>
    <property type="project" value="UniProtKB-UniRule"/>
</dbReference>
<feature type="domain" description="B5" evidence="19">
    <location>
        <begin position="414"/>
        <end position="489"/>
    </location>
</feature>
<dbReference type="Gene3D" id="3.30.930.10">
    <property type="entry name" value="Bira Bifunctional Protein, Domain 2"/>
    <property type="match status" value="1"/>
</dbReference>
<feature type="binding site" evidence="15">
    <location>
        <position position="476"/>
    </location>
    <ligand>
        <name>Mg(2+)</name>
        <dbReference type="ChEBI" id="CHEBI:18420"/>
        <note>shared with alpha subunit</note>
    </ligand>
</feature>
<comment type="subunit">
    <text evidence="3 15">Tetramer of two alpha and two beta subunits.</text>
</comment>
<dbReference type="PANTHER" id="PTHR10947:SF0">
    <property type="entry name" value="PHENYLALANINE--TRNA LIGASE BETA SUBUNIT"/>
    <property type="match status" value="1"/>
</dbReference>
<dbReference type="InterPro" id="IPR005147">
    <property type="entry name" value="tRNA_synthase_B5-dom"/>
</dbReference>
<dbReference type="Pfam" id="PF03147">
    <property type="entry name" value="FDX-ACB"/>
    <property type="match status" value="1"/>
</dbReference>
<evidence type="ECO:0000259" key="17">
    <source>
        <dbReference type="PROSITE" id="PS50886"/>
    </source>
</evidence>
<dbReference type="Pfam" id="PF03484">
    <property type="entry name" value="B5"/>
    <property type="match status" value="1"/>
</dbReference>
<dbReference type="Gene3D" id="3.30.70.380">
    <property type="entry name" value="Ferrodoxin-fold anticodon-binding domain"/>
    <property type="match status" value="1"/>
</dbReference>
<evidence type="ECO:0000256" key="1">
    <source>
        <dbReference type="ARBA" id="ARBA00004496"/>
    </source>
</evidence>
<evidence type="ECO:0000259" key="18">
    <source>
        <dbReference type="PROSITE" id="PS51447"/>
    </source>
</evidence>
<keyword evidence="10 15" id="KW-0460">Magnesium</keyword>
<evidence type="ECO:0000256" key="15">
    <source>
        <dbReference type="HAMAP-Rule" id="MF_00283"/>
    </source>
</evidence>
<comment type="cofactor">
    <cofactor evidence="15">
        <name>Mg(2+)</name>
        <dbReference type="ChEBI" id="CHEBI:18420"/>
    </cofactor>
    <text evidence="15">Binds 2 magnesium ions per tetramer.</text>
</comment>
<organism evidence="20 21">
    <name type="scientific">Auraticoccus monumenti</name>
    <dbReference type="NCBI Taxonomy" id="675864"/>
    <lineage>
        <taxon>Bacteria</taxon>
        <taxon>Bacillati</taxon>
        <taxon>Actinomycetota</taxon>
        <taxon>Actinomycetes</taxon>
        <taxon>Propionibacteriales</taxon>
        <taxon>Propionibacteriaceae</taxon>
        <taxon>Auraticoccus</taxon>
    </lineage>
</organism>
<dbReference type="InterPro" id="IPR045864">
    <property type="entry name" value="aa-tRNA-synth_II/BPL/LPL"/>
</dbReference>
<dbReference type="CDD" id="cd00769">
    <property type="entry name" value="PheRS_beta_core"/>
    <property type="match status" value="1"/>
</dbReference>
<evidence type="ECO:0000313" key="20">
    <source>
        <dbReference type="EMBL" id="SDE43944.1"/>
    </source>
</evidence>
<dbReference type="SUPFAM" id="SSF55681">
    <property type="entry name" value="Class II aaRS and biotin synthetases"/>
    <property type="match status" value="1"/>
</dbReference>
<dbReference type="FunFam" id="3.30.70.380:FF:000001">
    <property type="entry name" value="Phenylalanine--tRNA ligase beta subunit"/>
    <property type="match status" value="1"/>
</dbReference>
<evidence type="ECO:0000256" key="2">
    <source>
        <dbReference type="ARBA" id="ARBA00008653"/>
    </source>
</evidence>
<evidence type="ECO:0000256" key="7">
    <source>
        <dbReference type="ARBA" id="ARBA00022723"/>
    </source>
</evidence>
<keyword evidence="11 16" id="KW-0694">RNA-binding</keyword>
<evidence type="ECO:0000256" key="10">
    <source>
        <dbReference type="ARBA" id="ARBA00022842"/>
    </source>
</evidence>
<keyword evidence="9 15" id="KW-0067">ATP-binding</keyword>
<dbReference type="OrthoDB" id="9805455at2"/>
<evidence type="ECO:0000256" key="13">
    <source>
        <dbReference type="ARBA" id="ARBA00023146"/>
    </source>
</evidence>
<dbReference type="InterPro" id="IPR004532">
    <property type="entry name" value="Phe-tRNA-ligase_IIc_bsu_bact"/>
</dbReference>
<dbReference type="SUPFAM" id="SSF50249">
    <property type="entry name" value="Nucleic acid-binding proteins"/>
    <property type="match status" value="1"/>
</dbReference>
<dbReference type="SUPFAM" id="SSF54991">
    <property type="entry name" value="Anticodon-binding domain of PheRS"/>
    <property type="match status" value="1"/>
</dbReference>
<evidence type="ECO:0000313" key="21">
    <source>
        <dbReference type="Proteomes" id="UP000198546"/>
    </source>
</evidence>